<feature type="transmembrane region" description="Helical" evidence="6">
    <location>
        <begin position="49"/>
        <end position="69"/>
    </location>
</feature>
<dbReference type="CDD" id="cd15904">
    <property type="entry name" value="TSPO_MBR"/>
    <property type="match status" value="1"/>
</dbReference>
<keyword evidence="9" id="KW-1185">Reference proteome</keyword>
<evidence type="ECO:0000256" key="2">
    <source>
        <dbReference type="ARBA" id="ARBA00007524"/>
    </source>
</evidence>
<evidence type="ECO:0000313" key="8">
    <source>
        <dbReference type="EMBL" id="ABL64601.1"/>
    </source>
</evidence>
<keyword evidence="7" id="KW-0732">Signal</keyword>
<comment type="subcellular location">
    <subcellularLocation>
        <location evidence="1">Membrane</location>
        <topology evidence="1">Multi-pass membrane protein</topology>
    </subcellularLocation>
</comment>
<dbReference type="InterPro" id="IPR038330">
    <property type="entry name" value="TspO/MBR-related_sf"/>
</dbReference>
<accession>A1BDX4</accession>
<dbReference type="KEGG" id="cph:Cpha266_0544"/>
<dbReference type="RefSeq" id="WP_011744434.1">
    <property type="nucleotide sequence ID" value="NC_008639.1"/>
</dbReference>
<dbReference type="InterPro" id="IPR004307">
    <property type="entry name" value="TspO_MBR"/>
</dbReference>
<gene>
    <name evidence="8" type="ordered locus">Cpha266_0544</name>
</gene>
<keyword evidence="3 6" id="KW-0812">Transmembrane</keyword>
<dbReference type="HOGENOM" id="CLU_091805_2_0_10"/>
<dbReference type="Gene3D" id="1.20.1260.100">
    <property type="entry name" value="TspO/MBR protein"/>
    <property type="match status" value="1"/>
</dbReference>
<organism evidence="8 9">
    <name type="scientific">Chlorobium phaeobacteroides (strain DSM 266 / SMG 266 / 2430)</name>
    <dbReference type="NCBI Taxonomy" id="290317"/>
    <lineage>
        <taxon>Bacteria</taxon>
        <taxon>Pseudomonadati</taxon>
        <taxon>Chlorobiota</taxon>
        <taxon>Chlorobiia</taxon>
        <taxon>Chlorobiales</taxon>
        <taxon>Chlorobiaceae</taxon>
        <taxon>Chlorobium/Pelodictyon group</taxon>
        <taxon>Chlorobium</taxon>
    </lineage>
</organism>
<feature type="transmembrane region" description="Helical" evidence="6">
    <location>
        <begin position="106"/>
        <end position="126"/>
    </location>
</feature>
<dbReference type="FunFam" id="1.20.1260.100:FF:000001">
    <property type="entry name" value="translocator protein 2"/>
    <property type="match status" value="1"/>
</dbReference>
<keyword evidence="4 6" id="KW-1133">Transmembrane helix</keyword>
<dbReference type="PANTHER" id="PTHR10057:SF0">
    <property type="entry name" value="TRANSLOCATOR PROTEIN"/>
    <property type="match status" value="1"/>
</dbReference>
<dbReference type="PANTHER" id="PTHR10057">
    <property type="entry name" value="PERIPHERAL-TYPE BENZODIAZEPINE RECEPTOR"/>
    <property type="match status" value="1"/>
</dbReference>
<dbReference type="Proteomes" id="UP000008701">
    <property type="component" value="Chromosome"/>
</dbReference>
<keyword evidence="5 6" id="KW-0472">Membrane</keyword>
<evidence type="ECO:0000256" key="7">
    <source>
        <dbReference type="SAM" id="SignalP"/>
    </source>
</evidence>
<sequence length="159" mass="18183" precursor="true">MNNTAVKLLACISLCFLFAFAGSTFTPVPGSEWYYSILNKPSWNPPDWLFPPVWSLLFLMMSLSLFLVVKKGLDSWTTKRAVVIFVLQLVLNLAWSASFFGLHDPLLALVVIFFLWSALVVTIMMFKQLSKAAAYLLVPYLLWVSFASYLNFVIWQLNR</sequence>
<dbReference type="STRING" id="290317.Cpha266_0544"/>
<dbReference type="PIRSF" id="PIRSF005859">
    <property type="entry name" value="PBR"/>
    <property type="match status" value="1"/>
</dbReference>
<protein>
    <submittedName>
        <fullName evidence="8">TspO and MBR like proteins</fullName>
    </submittedName>
</protein>
<comment type="similarity">
    <text evidence="2">Belongs to the TspO/BZRP family.</text>
</comment>
<evidence type="ECO:0000313" key="9">
    <source>
        <dbReference type="Proteomes" id="UP000008701"/>
    </source>
</evidence>
<dbReference type="GO" id="GO:0033013">
    <property type="term" value="P:tetrapyrrole metabolic process"/>
    <property type="evidence" value="ECO:0007669"/>
    <property type="project" value="UniProtKB-ARBA"/>
</dbReference>
<reference evidence="8 9" key="1">
    <citation type="submission" date="2006-12" db="EMBL/GenBank/DDBJ databases">
        <title>Complete sequence of Chlorobium phaeobacteroides DSM 266.</title>
        <authorList>
            <consortium name="US DOE Joint Genome Institute"/>
            <person name="Copeland A."/>
            <person name="Lucas S."/>
            <person name="Lapidus A."/>
            <person name="Barry K."/>
            <person name="Detter J.C."/>
            <person name="Glavina del Rio T."/>
            <person name="Hammon N."/>
            <person name="Israni S."/>
            <person name="Pitluck S."/>
            <person name="Goltsman E."/>
            <person name="Schmutz J."/>
            <person name="Larimer F."/>
            <person name="Land M."/>
            <person name="Hauser L."/>
            <person name="Mikhailova N."/>
            <person name="Li T."/>
            <person name="Overmann J."/>
            <person name="Bryant D.A."/>
            <person name="Richardson P."/>
        </authorList>
    </citation>
    <scope>NUCLEOTIDE SEQUENCE [LARGE SCALE GENOMIC DNA]</scope>
    <source>
        <strain evidence="8 9">DSM 266</strain>
    </source>
</reference>
<dbReference type="OrthoDB" id="9795496at2"/>
<feature type="transmembrane region" description="Helical" evidence="6">
    <location>
        <begin position="133"/>
        <end position="155"/>
    </location>
</feature>
<feature type="transmembrane region" description="Helical" evidence="6">
    <location>
        <begin position="81"/>
        <end position="100"/>
    </location>
</feature>
<evidence type="ECO:0000256" key="3">
    <source>
        <dbReference type="ARBA" id="ARBA00022692"/>
    </source>
</evidence>
<dbReference type="GO" id="GO:0016020">
    <property type="term" value="C:membrane"/>
    <property type="evidence" value="ECO:0007669"/>
    <property type="project" value="UniProtKB-SubCell"/>
</dbReference>
<evidence type="ECO:0000256" key="4">
    <source>
        <dbReference type="ARBA" id="ARBA00022989"/>
    </source>
</evidence>
<evidence type="ECO:0000256" key="5">
    <source>
        <dbReference type="ARBA" id="ARBA00023136"/>
    </source>
</evidence>
<feature type="signal peptide" evidence="7">
    <location>
        <begin position="1"/>
        <end position="21"/>
    </location>
</feature>
<feature type="chain" id="PRO_5002632856" evidence="7">
    <location>
        <begin position="22"/>
        <end position="159"/>
    </location>
</feature>
<dbReference type="EMBL" id="CP000492">
    <property type="protein sequence ID" value="ABL64601.1"/>
    <property type="molecule type" value="Genomic_DNA"/>
</dbReference>
<proteinExistence type="inferred from homology"/>
<evidence type="ECO:0000256" key="6">
    <source>
        <dbReference type="SAM" id="Phobius"/>
    </source>
</evidence>
<dbReference type="AlphaFoldDB" id="A1BDX4"/>
<dbReference type="eggNOG" id="COG3476">
    <property type="taxonomic scope" value="Bacteria"/>
</dbReference>
<evidence type="ECO:0000256" key="1">
    <source>
        <dbReference type="ARBA" id="ARBA00004141"/>
    </source>
</evidence>
<name>A1BDX4_CHLPD</name>
<dbReference type="Pfam" id="PF03073">
    <property type="entry name" value="TspO_MBR"/>
    <property type="match status" value="1"/>
</dbReference>